<dbReference type="InterPro" id="IPR048020">
    <property type="entry name" value="Transpos_IS3"/>
</dbReference>
<dbReference type="GO" id="GO:0003676">
    <property type="term" value="F:nucleic acid binding"/>
    <property type="evidence" value="ECO:0007669"/>
    <property type="project" value="InterPro"/>
</dbReference>
<comment type="function">
    <text evidence="1">Involved in the transposition of the insertion sequence.</text>
</comment>
<evidence type="ECO:0000256" key="1">
    <source>
        <dbReference type="ARBA" id="ARBA00002286"/>
    </source>
</evidence>
<dbReference type="PROSITE" id="PS50994">
    <property type="entry name" value="INTEGRASE"/>
    <property type="match status" value="1"/>
</dbReference>
<comment type="caution">
    <text evidence="3">The sequence shown here is derived from an EMBL/GenBank/DDBJ whole genome shotgun (WGS) entry which is preliminary data.</text>
</comment>
<dbReference type="SUPFAM" id="SSF53098">
    <property type="entry name" value="Ribonuclease H-like"/>
    <property type="match status" value="1"/>
</dbReference>
<dbReference type="InterPro" id="IPR025948">
    <property type="entry name" value="HTH-like_dom"/>
</dbReference>
<sequence>MSNQEKAQLITELRCKFNVKLVVVLKAAKMSSSSYHDACHRKYQNTSSTLIEEVKKIRQNNPDYGYRTVTLALRNKGILVNHKAVLRIMRENNLLCTAFKRQTKKYNSYKGTVGKIARNRLNRNFKTNRPFQKIVTDVTEVRWGHQTVNERAYFTAYIDLYNGEILEWAISQHPTVKFVTDPLERLIVRRPKVPYRMTIHSDQGFQYQNCRYINILKEARVFQSMSRKATCLDNAVAESIFHILKVGTVHNHSYSSYQELAAAITEYVDYYNYHRIKTKLAGMSPVKYREHASQLVA</sequence>
<gene>
    <name evidence="3" type="ORF">K8U88_03010</name>
</gene>
<proteinExistence type="predicted"/>
<dbReference type="InterPro" id="IPR012337">
    <property type="entry name" value="RNaseH-like_sf"/>
</dbReference>
<reference evidence="3" key="1">
    <citation type="journal article" date="2021" name="PeerJ">
        <title>Extensive microbial diversity within the chicken gut microbiome revealed by metagenomics and culture.</title>
        <authorList>
            <person name="Gilroy R."/>
            <person name="Ravi A."/>
            <person name="Getino M."/>
            <person name="Pursley I."/>
            <person name="Horton D.L."/>
            <person name="Alikhan N.F."/>
            <person name="Baker D."/>
            <person name="Gharbi K."/>
            <person name="Hall N."/>
            <person name="Watson M."/>
            <person name="Adriaenssens E.M."/>
            <person name="Foster-Nyarko E."/>
            <person name="Jarju S."/>
            <person name="Secka A."/>
            <person name="Antonio M."/>
            <person name="Oren A."/>
            <person name="Chaudhuri R.R."/>
            <person name="La Ragione R."/>
            <person name="Hildebrand F."/>
            <person name="Pallen M.J."/>
        </authorList>
    </citation>
    <scope>NUCLEOTIDE SEQUENCE</scope>
    <source>
        <strain evidence="3">CHK173-2145</strain>
    </source>
</reference>
<reference evidence="3" key="2">
    <citation type="submission" date="2021-09" db="EMBL/GenBank/DDBJ databases">
        <authorList>
            <person name="Gilroy R."/>
        </authorList>
    </citation>
    <scope>NUCLEOTIDE SEQUENCE</scope>
    <source>
        <strain evidence="3">CHK173-2145</strain>
    </source>
</reference>
<evidence type="ECO:0000259" key="2">
    <source>
        <dbReference type="PROSITE" id="PS50994"/>
    </source>
</evidence>
<organism evidence="3 4">
    <name type="scientific">Levilactobacillus hammesii</name>
    <dbReference type="NCBI Taxonomy" id="267633"/>
    <lineage>
        <taxon>Bacteria</taxon>
        <taxon>Bacillati</taxon>
        <taxon>Bacillota</taxon>
        <taxon>Bacilli</taxon>
        <taxon>Lactobacillales</taxon>
        <taxon>Lactobacillaceae</taxon>
        <taxon>Levilactobacillus</taxon>
    </lineage>
</organism>
<dbReference type="NCBIfam" id="NF033516">
    <property type="entry name" value="transpos_IS3"/>
    <property type="match status" value="1"/>
</dbReference>
<dbReference type="EMBL" id="DYXN01000042">
    <property type="protein sequence ID" value="HJE86535.1"/>
    <property type="molecule type" value="Genomic_DNA"/>
</dbReference>
<feature type="domain" description="Integrase catalytic" evidence="2">
    <location>
        <begin position="126"/>
        <end position="293"/>
    </location>
</feature>
<dbReference type="Pfam" id="PF00665">
    <property type="entry name" value="rve"/>
    <property type="match status" value="1"/>
</dbReference>
<dbReference type="Pfam" id="PF13276">
    <property type="entry name" value="HTH_21"/>
    <property type="match status" value="1"/>
</dbReference>
<dbReference type="InterPro" id="IPR001584">
    <property type="entry name" value="Integrase_cat-core"/>
</dbReference>
<accession>A0A921F0Q4</accession>
<dbReference type="InterPro" id="IPR036397">
    <property type="entry name" value="RNaseH_sf"/>
</dbReference>
<dbReference type="Proteomes" id="UP000721920">
    <property type="component" value="Unassembled WGS sequence"/>
</dbReference>
<dbReference type="Pfam" id="PF13333">
    <property type="entry name" value="rve_2"/>
    <property type="match status" value="1"/>
</dbReference>
<name>A0A921F0Q4_9LACO</name>
<dbReference type="Gene3D" id="3.30.420.10">
    <property type="entry name" value="Ribonuclease H-like superfamily/Ribonuclease H"/>
    <property type="match status" value="1"/>
</dbReference>
<protein>
    <submittedName>
        <fullName evidence="3">IS3 family transposase</fullName>
    </submittedName>
</protein>
<dbReference type="InterPro" id="IPR050900">
    <property type="entry name" value="Transposase_IS3/IS150/IS904"/>
</dbReference>
<evidence type="ECO:0000313" key="3">
    <source>
        <dbReference type="EMBL" id="HJE86535.1"/>
    </source>
</evidence>
<dbReference type="AlphaFoldDB" id="A0A921F0Q4"/>
<evidence type="ECO:0000313" key="4">
    <source>
        <dbReference type="Proteomes" id="UP000721920"/>
    </source>
</evidence>
<dbReference type="PANTHER" id="PTHR46889">
    <property type="entry name" value="TRANSPOSASE INSF FOR INSERTION SEQUENCE IS3B-RELATED"/>
    <property type="match status" value="1"/>
</dbReference>
<dbReference type="PANTHER" id="PTHR46889:SF4">
    <property type="entry name" value="TRANSPOSASE INSO FOR INSERTION SEQUENCE ELEMENT IS911B-RELATED"/>
    <property type="match status" value="1"/>
</dbReference>
<dbReference type="GO" id="GO:0015074">
    <property type="term" value="P:DNA integration"/>
    <property type="evidence" value="ECO:0007669"/>
    <property type="project" value="InterPro"/>
</dbReference>